<reference evidence="1 2" key="1">
    <citation type="submission" date="2018-06" db="EMBL/GenBank/DDBJ databases">
        <authorList>
            <consortium name="Pathogen Informatics"/>
            <person name="Doyle S."/>
        </authorList>
    </citation>
    <scope>NUCLEOTIDE SEQUENCE [LARGE SCALE GENOMIC DNA]</scope>
    <source>
        <strain evidence="1 2">NCTC10279</strain>
    </source>
</reference>
<sequence length="46" mass="5397">MKSIAKAQNDFTIFKFGDSEIRVINKCGEPCEPPRESWRLNSLRKR</sequence>
<dbReference type="Proteomes" id="UP000250385">
    <property type="component" value="Unassembled WGS sequence"/>
</dbReference>
<proteinExistence type="predicted"/>
<organism evidence="1 2">
    <name type="scientific">Escherichia coli</name>
    <dbReference type="NCBI Taxonomy" id="562"/>
    <lineage>
        <taxon>Bacteria</taxon>
        <taxon>Pseudomonadati</taxon>
        <taxon>Pseudomonadota</taxon>
        <taxon>Gammaproteobacteria</taxon>
        <taxon>Enterobacterales</taxon>
        <taxon>Enterobacteriaceae</taxon>
        <taxon>Escherichia</taxon>
    </lineage>
</organism>
<comment type="caution">
    <text evidence="1">The sequence shown here is derived from an EMBL/GenBank/DDBJ whole genome shotgun (WGS) entry which is preliminary data.</text>
</comment>
<name>A0AB38F474_ECOLX</name>
<evidence type="ECO:0000313" key="1">
    <source>
        <dbReference type="EMBL" id="SPX32953.1"/>
    </source>
</evidence>
<dbReference type="AlphaFoldDB" id="A0AB38F474"/>
<protein>
    <submittedName>
        <fullName evidence="1">Antirepressor protein encoded by prophage CP-933N</fullName>
    </submittedName>
</protein>
<gene>
    <name evidence="1" type="ORF">NCTC10279_05457</name>
</gene>
<dbReference type="EMBL" id="UASG01000042">
    <property type="protein sequence ID" value="SPX32953.1"/>
    <property type="molecule type" value="Genomic_DNA"/>
</dbReference>
<evidence type="ECO:0000313" key="2">
    <source>
        <dbReference type="Proteomes" id="UP000250385"/>
    </source>
</evidence>
<accession>A0AB38F474</accession>